<feature type="region of interest" description="Disordered" evidence="1">
    <location>
        <begin position="1"/>
        <end position="25"/>
    </location>
</feature>
<evidence type="ECO:0000313" key="3">
    <source>
        <dbReference type="RefSeq" id="XP_009792105.1"/>
    </source>
</evidence>
<organism evidence="2 3">
    <name type="scientific">Nicotiana sylvestris</name>
    <name type="common">Wood tobacco</name>
    <name type="synonym">South American tobacco</name>
    <dbReference type="NCBI Taxonomy" id="4096"/>
    <lineage>
        <taxon>Eukaryota</taxon>
        <taxon>Viridiplantae</taxon>
        <taxon>Streptophyta</taxon>
        <taxon>Embryophyta</taxon>
        <taxon>Tracheophyta</taxon>
        <taxon>Spermatophyta</taxon>
        <taxon>Magnoliopsida</taxon>
        <taxon>eudicotyledons</taxon>
        <taxon>Gunneridae</taxon>
        <taxon>Pentapetalae</taxon>
        <taxon>asterids</taxon>
        <taxon>lamiids</taxon>
        <taxon>Solanales</taxon>
        <taxon>Solanaceae</taxon>
        <taxon>Nicotianoideae</taxon>
        <taxon>Nicotianeae</taxon>
        <taxon>Nicotiana</taxon>
    </lineage>
</organism>
<evidence type="ECO:0000256" key="1">
    <source>
        <dbReference type="SAM" id="MobiDB-lite"/>
    </source>
</evidence>
<accession>A0A1U7Y016</accession>
<keyword evidence="2" id="KW-1185">Reference proteome</keyword>
<dbReference type="RefSeq" id="XP_009792105.1">
    <property type="nucleotide sequence ID" value="XM_009793803.1"/>
</dbReference>
<evidence type="ECO:0000313" key="2">
    <source>
        <dbReference type="Proteomes" id="UP000189701"/>
    </source>
</evidence>
<dbReference type="AlphaFoldDB" id="A0A1U7Y016"/>
<sequence length="183" mass="20400">MVQREIGMNPGEGTSRSPPGQRDRFPLEAHSESLVPLVSAFPALVGAQGKVVASASPVILVPEAARDTGPLAPVVPPSEIGEQGMREVVQLLTRMVSIHERQLDREQMPEEIGQEARRSTKDPQDFVDQMYRVLRVMHASVTEAVELASFRLRDVAVLWYEAWERSRVPDALPAKWEDFSEAF</sequence>
<name>A0A1U7Y016_NICSY</name>
<protein>
    <submittedName>
        <fullName evidence="3">Uncharacterized protein LOC104239226</fullName>
    </submittedName>
</protein>
<dbReference type="Proteomes" id="UP000189701">
    <property type="component" value="Unplaced"/>
</dbReference>
<reference evidence="2" key="1">
    <citation type="journal article" date="2013" name="Genome Biol.">
        <title>Reference genomes and transcriptomes of Nicotiana sylvestris and Nicotiana tomentosiformis.</title>
        <authorList>
            <person name="Sierro N."/>
            <person name="Battey J.N."/>
            <person name="Ouadi S."/>
            <person name="Bovet L."/>
            <person name="Goepfert S."/>
            <person name="Bakaher N."/>
            <person name="Peitsch M.C."/>
            <person name="Ivanov N.V."/>
        </authorList>
    </citation>
    <scope>NUCLEOTIDE SEQUENCE [LARGE SCALE GENOMIC DNA]</scope>
</reference>
<reference evidence="3" key="2">
    <citation type="submission" date="2025-08" db="UniProtKB">
        <authorList>
            <consortium name="RefSeq"/>
        </authorList>
    </citation>
    <scope>IDENTIFICATION</scope>
    <source>
        <tissue evidence="3">Leaf</tissue>
    </source>
</reference>
<gene>
    <name evidence="3" type="primary">LOC104239226</name>
</gene>
<proteinExistence type="predicted"/>